<dbReference type="Proteomes" id="UP000479114">
    <property type="component" value="Chromosome"/>
</dbReference>
<dbReference type="Gene3D" id="1.50.10.10">
    <property type="match status" value="1"/>
</dbReference>
<evidence type="ECO:0000259" key="2">
    <source>
        <dbReference type="Pfam" id="PF22422"/>
    </source>
</evidence>
<dbReference type="GO" id="GO:0005975">
    <property type="term" value="P:carbohydrate metabolic process"/>
    <property type="evidence" value="ECO:0007669"/>
    <property type="project" value="InterPro"/>
</dbReference>
<feature type="domain" description="Mannosylglycerate hydrolase MGH1-like glycoside hydrolase" evidence="2">
    <location>
        <begin position="341"/>
        <end position="591"/>
    </location>
</feature>
<evidence type="ECO:0000313" key="3">
    <source>
        <dbReference type="EMBL" id="QHW33572.1"/>
    </source>
</evidence>
<name>A0A6C0PAK5_9BACL</name>
<dbReference type="RefSeq" id="WP_162643570.1">
    <property type="nucleotide sequence ID" value="NZ_CP048286.1"/>
</dbReference>
<evidence type="ECO:0000313" key="4">
    <source>
        <dbReference type="Proteomes" id="UP000479114"/>
    </source>
</evidence>
<dbReference type="KEGG" id="prz:GZH47_24090"/>
<reference evidence="3 4" key="1">
    <citation type="submission" date="2020-02" db="EMBL/GenBank/DDBJ databases">
        <title>Paenibacillus sp. nov., isolated from rhizosphere soil of tomato.</title>
        <authorList>
            <person name="Weon H.-Y."/>
            <person name="Lee S.A."/>
        </authorList>
    </citation>
    <scope>NUCLEOTIDE SEQUENCE [LARGE SCALE GENOMIC DNA]</scope>
    <source>
        <strain evidence="3 4">14171R-81</strain>
    </source>
</reference>
<protein>
    <submittedName>
        <fullName evidence="3">Amylo-alpha-1,6-glucosidase</fullName>
    </submittedName>
</protein>
<dbReference type="AlphaFoldDB" id="A0A6C0PAK5"/>
<dbReference type="InterPro" id="IPR054491">
    <property type="entry name" value="MGH1-like_GH"/>
</dbReference>
<dbReference type="Pfam" id="PF22422">
    <property type="entry name" value="MGH1-like_GH"/>
    <property type="match status" value="1"/>
</dbReference>
<dbReference type="SUPFAM" id="SSF48208">
    <property type="entry name" value="Six-hairpin glycosidases"/>
    <property type="match status" value="1"/>
</dbReference>
<dbReference type="InterPro" id="IPR012341">
    <property type="entry name" value="6hp_glycosidase-like_sf"/>
</dbReference>
<feature type="domain" description="Putative glycogen debranching enzyme N-terminal" evidence="1">
    <location>
        <begin position="6"/>
        <end position="192"/>
    </location>
</feature>
<accession>A0A6C0PAK5</accession>
<organism evidence="3 4">
    <name type="scientific">Paenibacillus rhizovicinus</name>
    <dbReference type="NCBI Taxonomy" id="2704463"/>
    <lineage>
        <taxon>Bacteria</taxon>
        <taxon>Bacillati</taxon>
        <taxon>Bacillota</taxon>
        <taxon>Bacilli</taxon>
        <taxon>Bacillales</taxon>
        <taxon>Paenibacillaceae</taxon>
        <taxon>Paenibacillus</taxon>
    </lineage>
</organism>
<dbReference type="EMBL" id="CP048286">
    <property type="protein sequence ID" value="QHW33572.1"/>
    <property type="molecule type" value="Genomic_DNA"/>
</dbReference>
<dbReference type="InterPro" id="IPR008928">
    <property type="entry name" value="6-hairpin_glycosidase_sf"/>
</dbReference>
<evidence type="ECO:0000259" key="1">
    <source>
        <dbReference type="Pfam" id="PF14742"/>
    </source>
</evidence>
<dbReference type="Pfam" id="PF14742">
    <property type="entry name" value="GDE_N_bis"/>
    <property type="match status" value="1"/>
</dbReference>
<keyword evidence="4" id="KW-1185">Reference proteome</keyword>
<sequence length="695" mass="77634">MDYRVIKEGNVFFLTDLRGDVTGNDEAGHGLYTQDTRFLSRMELYIDGEKPALLHSDADKSYYASFRSMKVSKDDGAIELLRERYIYDGILYERVSLTNFFPRSVSFDFAAAFDADFQDMFIVRKYRTGEVGEIVGRDIGDHAVSIRYQGKDDILRETHIAWDWPEAAKPAPDGGIHFTVSLAPGESKQICFTIAPMLNGQSSNVHTFDQGLRLLDNAYETWYADTTAVASNVPLFDELYNRGVQDMRMLLTDLGYGQTPVAGLPWFAVPFGRDSLITSLFMLPLNAHQAKGTLRTLAAYQGTKNDPSRDEQPGKIMHEIRFGELVNTKQSPFSPYYGSVDATPLFLVVLGEYVRWTGDTALVEELKPNVIRALSWIDSHIGGAEEGFLTYRQEAEKGFPNQGWKDSSNSIMHDNGEYASSPIALSEVQGYVYQAKKALAPILKQLGDIDLAKKLDDEAESLRLRFEQAYWMEDERFYAIALDQEQRQVRSVTSNPGHLLLSGLPNPARAKLVAGRLTAEDMFNGYGVRTMSTKAAGYYPMSYHNGSVWPHDNGMILLGLSRLGMKREAEQLLSGLLEASKSFEYQRLPELFCGYDKAVSGKPIPYPTTCSPQAWSGATTFVFLQAMLGITPDAQARQIRMNPFLPDGFDELTARRIAIGEGHLSVKLTRALASAENCVQCEIIGNTTGYELILE</sequence>
<gene>
    <name evidence="3" type="ORF">GZH47_24090</name>
</gene>
<proteinExistence type="predicted"/>
<dbReference type="InterPro" id="IPR032856">
    <property type="entry name" value="GDE_N_bis"/>
</dbReference>